<organism evidence="2 3">
    <name type="scientific">Algoriphagus sanaruensis</name>
    <dbReference type="NCBI Taxonomy" id="1727163"/>
    <lineage>
        <taxon>Bacteria</taxon>
        <taxon>Pseudomonadati</taxon>
        <taxon>Bacteroidota</taxon>
        <taxon>Cytophagia</taxon>
        <taxon>Cytophagales</taxon>
        <taxon>Cyclobacteriaceae</taxon>
        <taxon>Algoriphagus</taxon>
    </lineage>
</organism>
<gene>
    <name evidence="2" type="ORF">AO498_09770</name>
</gene>
<keyword evidence="3" id="KW-1185">Reference proteome</keyword>
<feature type="signal peptide" evidence="1">
    <location>
        <begin position="1"/>
        <end position="19"/>
    </location>
</feature>
<proteinExistence type="predicted"/>
<dbReference type="PATRIC" id="fig|1727163.4.peg.2041"/>
<evidence type="ECO:0000256" key="1">
    <source>
        <dbReference type="SAM" id="SignalP"/>
    </source>
</evidence>
<reference evidence="3" key="1">
    <citation type="submission" date="2015-09" db="EMBL/GenBank/DDBJ databases">
        <title>Complete sequence of Algoriphagus sp. M8-2.</title>
        <authorList>
            <person name="Shintani M."/>
        </authorList>
    </citation>
    <scope>NUCLEOTIDE SEQUENCE [LARGE SCALE GENOMIC DNA]</scope>
    <source>
        <strain evidence="3">M8-2</strain>
    </source>
</reference>
<name>A0A142ENK5_9BACT</name>
<dbReference type="Proteomes" id="UP000073816">
    <property type="component" value="Chromosome"/>
</dbReference>
<dbReference type="STRING" id="1727163.AO498_09770"/>
<sequence length="194" mass="22849">MKYTLSLIFSLVLVQFTFAQNEQVITNQLEKYFEATQTKDWTTIVELANPKIFSFVSKDMLIQLYGQMESDAGMKMDFQDMEILHIKKEFILSDTSYVPVDYRMRLLIQLNPDLYQTEKEIQQIMDGFSIAYSGQEIQFDREALEFSIQVKNTLIANSKKDENQWYFGEYRANDPIAKLIFPEEILSKLEKGWN</sequence>
<evidence type="ECO:0000313" key="3">
    <source>
        <dbReference type="Proteomes" id="UP000073816"/>
    </source>
</evidence>
<dbReference type="AlphaFoldDB" id="A0A142ENK5"/>
<reference evidence="2 3" key="2">
    <citation type="journal article" date="2016" name="Genome Announc.">
        <title>Complete Genome Sequence of Algoriphagus sp. Strain M8-2, Isolated from a Brackish Lake.</title>
        <authorList>
            <person name="Muraguchi Y."/>
            <person name="Kushimoto K."/>
            <person name="Ohtsubo Y."/>
            <person name="Suzuki T."/>
            <person name="Dohra H."/>
            <person name="Kimbara K."/>
            <person name="Shintani M."/>
        </authorList>
    </citation>
    <scope>NUCLEOTIDE SEQUENCE [LARGE SCALE GENOMIC DNA]</scope>
    <source>
        <strain evidence="2 3">M8-2</strain>
    </source>
</reference>
<dbReference type="OrthoDB" id="982449at2"/>
<protein>
    <submittedName>
        <fullName evidence="2">Uncharacterized protein</fullName>
    </submittedName>
</protein>
<accession>A0A142ENK5</accession>
<dbReference type="KEGG" id="alm:AO498_09770"/>
<feature type="chain" id="PRO_5007494246" evidence="1">
    <location>
        <begin position="20"/>
        <end position="194"/>
    </location>
</feature>
<keyword evidence="1" id="KW-0732">Signal</keyword>
<evidence type="ECO:0000313" key="2">
    <source>
        <dbReference type="EMBL" id="AMQ56710.1"/>
    </source>
</evidence>
<dbReference type="EMBL" id="CP012836">
    <property type="protein sequence ID" value="AMQ56710.1"/>
    <property type="molecule type" value="Genomic_DNA"/>
</dbReference>
<dbReference type="RefSeq" id="WP_067546688.1">
    <property type="nucleotide sequence ID" value="NZ_CP012836.1"/>
</dbReference>